<dbReference type="Proteomes" id="UP000800094">
    <property type="component" value="Unassembled WGS sequence"/>
</dbReference>
<dbReference type="GO" id="GO:0016491">
    <property type="term" value="F:oxidoreductase activity"/>
    <property type="evidence" value="ECO:0007669"/>
    <property type="project" value="UniProtKB-KW"/>
</dbReference>
<dbReference type="PANTHER" id="PTHR42973">
    <property type="entry name" value="BINDING OXIDOREDUCTASE, PUTATIVE (AFU_ORTHOLOGUE AFUA_1G17690)-RELATED"/>
    <property type="match status" value="1"/>
</dbReference>
<keyword evidence="4" id="KW-0560">Oxidoreductase</keyword>
<dbReference type="EMBL" id="ML987189">
    <property type="protein sequence ID" value="KAF2255963.1"/>
    <property type="molecule type" value="Genomic_DNA"/>
</dbReference>
<dbReference type="OrthoDB" id="415825at2759"/>
<evidence type="ECO:0000256" key="3">
    <source>
        <dbReference type="ARBA" id="ARBA00022827"/>
    </source>
</evidence>
<comment type="similarity">
    <text evidence="1">Belongs to the oxygen-dependent FAD-linked oxidoreductase family.</text>
</comment>
<dbReference type="PANTHER" id="PTHR42973:SF17">
    <property type="entry name" value="OXIDASE, PUTATIVE (AFU_ORTHOLOGUE AFUA_6G14340)-RELATED"/>
    <property type="match status" value="1"/>
</dbReference>
<dbReference type="Gene3D" id="3.40.462.20">
    <property type="match status" value="1"/>
</dbReference>
<protein>
    <submittedName>
        <fullName evidence="6">Glucooligosaccharide oxidase</fullName>
    </submittedName>
</protein>
<evidence type="ECO:0000256" key="4">
    <source>
        <dbReference type="ARBA" id="ARBA00023002"/>
    </source>
</evidence>
<evidence type="ECO:0000313" key="7">
    <source>
        <dbReference type="Proteomes" id="UP000800094"/>
    </source>
</evidence>
<evidence type="ECO:0000256" key="1">
    <source>
        <dbReference type="ARBA" id="ARBA00005466"/>
    </source>
</evidence>
<organism evidence="6 7">
    <name type="scientific">Trematosphaeria pertusa</name>
    <dbReference type="NCBI Taxonomy" id="390896"/>
    <lineage>
        <taxon>Eukaryota</taxon>
        <taxon>Fungi</taxon>
        <taxon>Dikarya</taxon>
        <taxon>Ascomycota</taxon>
        <taxon>Pezizomycotina</taxon>
        <taxon>Dothideomycetes</taxon>
        <taxon>Pleosporomycetidae</taxon>
        <taxon>Pleosporales</taxon>
        <taxon>Massarineae</taxon>
        <taxon>Trematosphaeriaceae</taxon>
        <taxon>Trematosphaeria</taxon>
    </lineage>
</organism>
<keyword evidence="7" id="KW-1185">Reference proteome</keyword>
<keyword evidence="2" id="KW-0285">Flavoprotein</keyword>
<dbReference type="InterPro" id="IPR036318">
    <property type="entry name" value="FAD-bd_PCMH-like_sf"/>
</dbReference>
<dbReference type="InterPro" id="IPR050416">
    <property type="entry name" value="FAD-linked_Oxidoreductase"/>
</dbReference>
<gene>
    <name evidence="6" type="ORF">BU26DRAFT_557444</name>
</gene>
<sequence>MGNTSSTAVQKCLLAALGGNNALLASNATVGYQISHVKPYNLDIPVAPAAVTYPKSTEQVAAIVKCAADNNLKVQPRCGGHSYANYGIGGQNDAIIVDLENFQQFSMDTNTWQATIGGGTLLGDVTKRLHDNGKRAMAHGTCPQVGIGGHATIGGLGPTSRMWGAALDHVEEVQVVLANSSIVRASEQQNSDVFWALKGAGASFGIITEFKVRTEAEPGESVLYSYGIQAGSAKDKANAFKKWQALIADPNLSRKFASQFILTELGVIVSGTYFGPKAEFDSLNISSRLPNKDESVVVLKDWLGVVGHWAEDVALELAGGIQSNFYAKSLAYTKDDILPDAAVDKLFQFIDSTDKGTPVWFLIWDLEGGKINDYAPDATAYGHRDALFYHQAYAVNLFGRVDSKIRNFLTGLSKVITDALPGHHLGAYAGYVDPALGANGPSEYWGSNLPRLQQIKAAVDPKDIFHNPQSVKPVAA</sequence>
<dbReference type="InterPro" id="IPR016169">
    <property type="entry name" value="FAD-bd_PCMH_sub2"/>
</dbReference>
<evidence type="ECO:0000313" key="6">
    <source>
        <dbReference type="EMBL" id="KAF2255963.1"/>
    </source>
</evidence>
<dbReference type="InterPro" id="IPR016166">
    <property type="entry name" value="FAD-bd_PCMH"/>
</dbReference>
<name>A0A6A6J3B6_9PLEO</name>
<dbReference type="GO" id="GO:0071949">
    <property type="term" value="F:FAD binding"/>
    <property type="evidence" value="ECO:0007669"/>
    <property type="project" value="InterPro"/>
</dbReference>
<dbReference type="AlphaFoldDB" id="A0A6A6J3B6"/>
<dbReference type="InterPro" id="IPR006094">
    <property type="entry name" value="Oxid_FAD_bind_N"/>
</dbReference>
<dbReference type="RefSeq" id="XP_033690967.1">
    <property type="nucleotide sequence ID" value="XM_033832457.1"/>
</dbReference>
<keyword evidence="3" id="KW-0274">FAD</keyword>
<reference evidence="6" key="1">
    <citation type="journal article" date="2020" name="Stud. Mycol.">
        <title>101 Dothideomycetes genomes: a test case for predicting lifestyles and emergence of pathogens.</title>
        <authorList>
            <person name="Haridas S."/>
            <person name="Albert R."/>
            <person name="Binder M."/>
            <person name="Bloem J."/>
            <person name="Labutti K."/>
            <person name="Salamov A."/>
            <person name="Andreopoulos B."/>
            <person name="Baker S."/>
            <person name="Barry K."/>
            <person name="Bills G."/>
            <person name="Bluhm B."/>
            <person name="Cannon C."/>
            <person name="Castanera R."/>
            <person name="Culley D."/>
            <person name="Daum C."/>
            <person name="Ezra D."/>
            <person name="Gonzalez J."/>
            <person name="Henrissat B."/>
            <person name="Kuo A."/>
            <person name="Liang C."/>
            <person name="Lipzen A."/>
            <person name="Lutzoni F."/>
            <person name="Magnuson J."/>
            <person name="Mondo S."/>
            <person name="Nolan M."/>
            <person name="Ohm R."/>
            <person name="Pangilinan J."/>
            <person name="Park H.-J."/>
            <person name="Ramirez L."/>
            <person name="Alfaro M."/>
            <person name="Sun H."/>
            <person name="Tritt A."/>
            <person name="Yoshinaga Y."/>
            <person name="Zwiers L.-H."/>
            <person name="Turgeon B."/>
            <person name="Goodwin S."/>
            <person name="Spatafora J."/>
            <person name="Crous P."/>
            <person name="Grigoriev I."/>
        </authorList>
    </citation>
    <scope>NUCLEOTIDE SEQUENCE</scope>
    <source>
        <strain evidence="6">CBS 122368</strain>
    </source>
</reference>
<dbReference type="InterPro" id="IPR012951">
    <property type="entry name" value="BBE"/>
</dbReference>
<evidence type="ECO:0000259" key="5">
    <source>
        <dbReference type="PROSITE" id="PS51387"/>
    </source>
</evidence>
<dbReference type="Gene3D" id="3.30.465.10">
    <property type="match status" value="1"/>
</dbReference>
<accession>A0A6A6J3B6</accession>
<dbReference type="SUPFAM" id="SSF56176">
    <property type="entry name" value="FAD-binding/transporter-associated domain-like"/>
    <property type="match status" value="1"/>
</dbReference>
<proteinExistence type="inferred from homology"/>
<dbReference type="GeneID" id="54585787"/>
<feature type="domain" description="FAD-binding PCMH-type" evidence="5">
    <location>
        <begin position="44"/>
        <end position="217"/>
    </location>
</feature>
<dbReference type="Pfam" id="PF08031">
    <property type="entry name" value="BBE"/>
    <property type="match status" value="1"/>
</dbReference>
<dbReference type="PROSITE" id="PS51387">
    <property type="entry name" value="FAD_PCMH"/>
    <property type="match status" value="1"/>
</dbReference>
<evidence type="ECO:0000256" key="2">
    <source>
        <dbReference type="ARBA" id="ARBA00022630"/>
    </source>
</evidence>
<dbReference type="Pfam" id="PF01565">
    <property type="entry name" value="FAD_binding_4"/>
    <property type="match status" value="1"/>
</dbReference>